<keyword evidence="2" id="KW-1185">Reference proteome</keyword>
<sequence length="231" mass="26812">MWSFTYRLVLILVLCGFAIWSGRYAISAYYYERAKSSYDAIDLDSLEYASDLLPFINDVDEALRWREQYADALDLKGDLLYQSWWLSPDGQYLEQSTLLQTAAMLHERALLIRQNWSFSVARLALIYSNQKKLGDEFSLWFSEAHRLGLNETRVAYSMMQIGLHHWPVLSGQQRQQTTDFTRISIEQKANSTKVIRALLSGYGQLDFMCSELPVTKRMQEVCTNRTATETK</sequence>
<dbReference type="EMBL" id="QNRT01000001">
    <property type="protein sequence ID" value="RBP52943.1"/>
    <property type="molecule type" value="Genomic_DNA"/>
</dbReference>
<proteinExistence type="predicted"/>
<name>A0A395JNQ4_9GAMM</name>
<dbReference type="Proteomes" id="UP000253083">
    <property type="component" value="Unassembled WGS sequence"/>
</dbReference>
<comment type="caution">
    <text evidence="1">The sequence shown here is derived from an EMBL/GenBank/DDBJ whole genome shotgun (WGS) entry which is preliminary data.</text>
</comment>
<gene>
    <name evidence="1" type="ORF">DFR28_101327</name>
</gene>
<dbReference type="InParanoid" id="A0A395JNQ4"/>
<reference evidence="1 2" key="1">
    <citation type="submission" date="2018-06" db="EMBL/GenBank/DDBJ databases">
        <title>Genomic Encyclopedia of Type Strains, Phase IV (KMG-IV): sequencing the most valuable type-strain genomes for metagenomic binning, comparative biology and taxonomic classification.</title>
        <authorList>
            <person name="Goeker M."/>
        </authorList>
    </citation>
    <scope>NUCLEOTIDE SEQUENCE [LARGE SCALE GENOMIC DNA]</scope>
    <source>
        <strain evidence="1 2">DSM 24032</strain>
    </source>
</reference>
<evidence type="ECO:0000313" key="2">
    <source>
        <dbReference type="Proteomes" id="UP000253083"/>
    </source>
</evidence>
<evidence type="ECO:0000313" key="1">
    <source>
        <dbReference type="EMBL" id="RBP52943.1"/>
    </source>
</evidence>
<dbReference type="OrthoDB" id="5736952at2"/>
<protein>
    <submittedName>
        <fullName evidence="1">Uncharacterized protein</fullName>
    </submittedName>
</protein>
<accession>A0A395JNQ4</accession>
<organism evidence="1 2">
    <name type="scientific">Arenicella xantha</name>
    <dbReference type="NCBI Taxonomy" id="644221"/>
    <lineage>
        <taxon>Bacteria</taxon>
        <taxon>Pseudomonadati</taxon>
        <taxon>Pseudomonadota</taxon>
        <taxon>Gammaproteobacteria</taxon>
        <taxon>Arenicellales</taxon>
        <taxon>Arenicellaceae</taxon>
        <taxon>Arenicella</taxon>
    </lineage>
</organism>
<dbReference type="AlphaFoldDB" id="A0A395JNQ4"/>